<dbReference type="PANTHER" id="PTHR42760:SF133">
    <property type="entry name" value="3-OXOACYL-[ACYL-CARRIER-PROTEIN] REDUCTASE"/>
    <property type="match status" value="1"/>
</dbReference>
<dbReference type="EMBL" id="LICA01000157">
    <property type="protein sequence ID" value="KRO94372.1"/>
    <property type="molecule type" value="Genomic_DNA"/>
</dbReference>
<organism evidence="5 6">
    <name type="scientific">SAR92 bacterium BACL26 MAG-121220-bin70</name>
    <dbReference type="NCBI Taxonomy" id="1655626"/>
    <lineage>
        <taxon>Bacteria</taxon>
        <taxon>Pseudomonadati</taxon>
        <taxon>Pseudomonadota</taxon>
        <taxon>Gammaproteobacteria</taxon>
        <taxon>Cellvibrionales</taxon>
        <taxon>Porticoccaceae</taxon>
        <taxon>SAR92 clade</taxon>
    </lineage>
</organism>
<dbReference type="SUPFAM" id="SSF51735">
    <property type="entry name" value="NAD(P)-binding Rossmann-fold domains"/>
    <property type="match status" value="1"/>
</dbReference>
<dbReference type="InterPro" id="IPR036291">
    <property type="entry name" value="NAD(P)-bd_dom_sf"/>
</dbReference>
<dbReference type="GO" id="GO:0016616">
    <property type="term" value="F:oxidoreductase activity, acting on the CH-OH group of donors, NAD or NADP as acceptor"/>
    <property type="evidence" value="ECO:0007669"/>
    <property type="project" value="UniProtKB-ARBA"/>
</dbReference>
<comment type="similarity">
    <text evidence="1 3">Belongs to the short-chain dehydrogenases/reductases (SDR) family.</text>
</comment>
<evidence type="ECO:0000313" key="5">
    <source>
        <dbReference type="EMBL" id="KRO94372.1"/>
    </source>
</evidence>
<comment type="caution">
    <text evidence="5">The sequence shown here is derived from an EMBL/GenBank/DDBJ whole genome shotgun (WGS) entry which is preliminary data.</text>
</comment>
<dbReference type="Proteomes" id="UP000051213">
    <property type="component" value="Unassembled WGS sequence"/>
</dbReference>
<keyword evidence="2" id="KW-0560">Oxidoreductase</keyword>
<sequence length="255" mass="26207">MTTEFDVSGKVAMVTGASSGFGVHFAKILAARGARVVVAARRVDRLEALVAEIKALGGDAVAVAMDVTSSESIATAFDQGEAAFGTITLVANNAGVADVRSALKIDESSWDAMIDTNLKGVWLVAQQAAKRMIEAGVGGAIVNTASILGLRVSFGQSSYSASKAAVVQLTKSLALEWAGKGIRVNALCPGYFLTEMTEAVFASPESQSYLTSSPARRAGAMDEITGPFLLLASDAGSYLHGVALPVDGGQSIGNM</sequence>
<dbReference type="Gene3D" id="3.40.50.720">
    <property type="entry name" value="NAD(P)-binding Rossmann-like Domain"/>
    <property type="match status" value="1"/>
</dbReference>
<gene>
    <name evidence="5" type="ORF">ABS24_07915</name>
</gene>
<accession>A0A0R2U5F0</accession>
<evidence type="ECO:0000256" key="2">
    <source>
        <dbReference type="ARBA" id="ARBA00023002"/>
    </source>
</evidence>
<dbReference type="FunFam" id="3.40.50.720:FF:000084">
    <property type="entry name" value="Short-chain dehydrogenase reductase"/>
    <property type="match status" value="1"/>
</dbReference>
<reference evidence="5 6" key="1">
    <citation type="submission" date="2015-10" db="EMBL/GenBank/DDBJ databases">
        <title>Metagenome-Assembled Genomes uncover a global brackish microbiome.</title>
        <authorList>
            <person name="Hugerth L.W."/>
            <person name="Larsson J."/>
            <person name="Alneberg J."/>
            <person name="Lindh M.V."/>
            <person name="Legrand C."/>
            <person name="Pinhassi J."/>
            <person name="Andersson A.F."/>
        </authorList>
    </citation>
    <scope>NUCLEOTIDE SEQUENCE [LARGE SCALE GENOMIC DNA]</scope>
    <source>
        <strain evidence="5">BACL26 MAG-121220-bin70</strain>
    </source>
</reference>
<dbReference type="PRINTS" id="PR00081">
    <property type="entry name" value="GDHRDH"/>
</dbReference>
<feature type="domain" description="Ketoreductase" evidence="4">
    <location>
        <begin position="10"/>
        <end position="190"/>
    </location>
</feature>
<evidence type="ECO:0000313" key="6">
    <source>
        <dbReference type="Proteomes" id="UP000051213"/>
    </source>
</evidence>
<dbReference type="InterPro" id="IPR057326">
    <property type="entry name" value="KR_dom"/>
</dbReference>
<dbReference type="PRINTS" id="PR00080">
    <property type="entry name" value="SDRFAMILY"/>
</dbReference>
<dbReference type="PANTHER" id="PTHR42760">
    <property type="entry name" value="SHORT-CHAIN DEHYDROGENASES/REDUCTASES FAMILY MEMBER"/>
    <property type="match status" value="1"/>
</dbReference>
<dbReference type="Pfam" id="PF00106">
    <property type="entry name" value="adh_short"/>
    <property type="match status" value="1"/>
</dbReference>
<evidence type="ECO:0000259" key="4">
    <source>
        <dbReference type="SMART" id="SM00822"/>
    </source>
</evidence>
<dbReference type="AlphaFoldDB" id="A0A0R2U5F0"/>
<protein>
    <submittedName>
        <fullName evidence="5">2-deoxy-D-gluconate 3-dehydrogenase</fullName>
    </submittedName>
</protein>
<dbReference type="InterPro" id="IPR020904">
    <property type="entry name" value="Sc_DH/Rdtase_CS"/>
</dbReference>
<evidence type="ECO:0000256" key="3">
    <source>
        <dbReference type="RuleBase" id="RU000363"/>
    </source>
</evidence>
<dbReference type="InterPro" id="IPR002347">
    <property type="entry name" value="SDR_fam"/>
</dbReference>
<evidence type="ECO:0000256" key="1">
    <source>
        <dbReference type="ARBA" id="ARBA00006484"/>
    </source>
</evidence>
<dbReference type="SMART" id="SM00822">
    <property type="entry name" value="PKS_KR"/>
    <property type="match status" value="1"/>
</dbReference>
<proteinExistence type="inferred from homology"/>
<name>A0A0R2U5F0_9GAMM</name>
<dbReference type="PROSITE" id="PS00061">
    <property type="entry name" value="ADH_SHORT"/>
    <property type="match status" value="1"/>
</dbReference>